<evidence type="ECO:0000256" key="3">
    <source>
        <dbReference type="ARBA" id="ARBA00022502"/>
    </source>
</evidence>
<dbReference type="InterPro" id="IPR028361">
    <property type="entry name" value="GPI_transamidase"/>
</dbReference>
<dbReference type="AlphaFoldDB" id="A0A914DSI2"/>
<dbReference type="Pfam" id="PF01650">
    <property type="entry name" value="Peptidase_C13"/>
    <property type="match status" value="1"/>
</dbReference>
<dbReference type="GO" id="GO:0006506">
    <property type="term" value="P:GPI anchor biosynthetic process"/>
    <property type="evidence" value="ECO:0007669"/>
    <property type="project" value="UniProtKB-KW"/>
</dbReference>
<dbReference type="WBParaSite" id="ACRNAN_scaffold3574.g7520.t1">
    <property type="protein sequence ID" value="ACRNAN_scaffold3574.g7520.t1"/>
    <property type="gene ID" value="ACRNAN_scaffold3574.g7520"/>
</dbReference>
<organism evidence="5 6">
    <name type="scientific">Acrobeloides nanus</name>
    <dbReference type="NCBI Taxonomy" id="290746"/>
    <lineage>
        <taxon>Eukaryota</taxon>
        <taxon>Metazoa</taxon>
        <taxon>Ecdysozoa</taxon>
        <taxon>Nematoda</taxon>
        <taxon>Chromadorea</taxon>
        <taxon>Rhabditida</taxon>
        <taxon>Tylenchina</taxon>
        <taxon>Cephalobomorpha</taxon>
        <taxon>Cephaloboidea</taxon>
        <taxon>Cephalobidae</taxon>
        <taxon>Acrobeloides</taxon>
    </lineage>
</organism>
<keyword evidence="4" id="KW-0732">Signal</keyword>
<evidence type="ECO:0000256" key="4">
    <source>
        <dbReference type="ARBA" id="ARBA00022729"/>
    </source>
</evidence>
<dbReference type="PANTHER" id="PTHR48067">
    <property type="entry name" value="GPI-ANCHOR TRANSAMIDASE"/>
    <property type="match status" value="1"/>
</dbReference>
<dbReference type="Proteomes" id="UP000887540">
    <property type="component" value="Unplaced"/>
</dbReference>
<evidence type="ECO:0000313" key="6">
    <source>
        <dbReference type="WBParaSite" id="ACRNAN_scaffold3574.g7520.t1"/>
    </source>
</evidence>
<evidence type="ECO:0000256" key="1">
    <source>
        <dbReference type="ARBA" id="ARBA00004687"/>
    </source>
</evidence>
<keyword evidence="5" id="KW-1185">Reference proteome</keyword>
<proteinExistence type="inferred from homology"/>
<comment type="similarity">
    <text evidence="2">Belongs to the peptidase C13 family.</text>
</comment>
<accession>A0A914DSI2</accession>
<evidence type="ECO:0000313" key="5">
    <source>
        <dbReference type="Proteomes" id="UP000887540"/>
    </source>
</evidence>
<dbReference type="InterPro" id="IPR001096">
    <property type="entry name" value="Peptidase_C13"/>
</dbReference>
<dbReference type="GO" id="GO:0003923">
    <property type="term" value="F:GPI-anchor transamidase activity"/>
    <property type="evidence" value="ECO:0007669"/>
    <property type="project" value="InterPro"/>
</dbReference>
<comment type="pathway">
    <text evidence="1">Glycolipid biosynthesis; glycosylphosphatidylinositol-anchor biosynthesis.</text>
</comment>
<sequence>MPTEHTKNFAVLVSTSRNWTNYRHTVDVLSIYQRIRRLGVSDSNIVLMIPEVMACTEENSLKGIVLNDAKERKNLYTEDIELDYRGYDVTPENFIRVLSGLIPKEFPKNMHLLSDEQSNVLIYMTGHGGDGFLKFQDRERITSMDLANAIEFMFQKKR</sequence>
<dbReference type="PRINTS" id="PR00776">
    <property type="entry name" value="HEMOGLOBNASE"/>
</dbReference>
<dbReference type="GO" id="GO:0006508">
    <property type="term" value="P:proteolysis"/>
    <property type="evidence" value="ECO:0007669"/>
    <property type="project" value="InterPro"/>
</dbReference>
<dbReference type="Gene3D" id="3.40.50.1460">
    <property type="match status" value="1"/>
</dbReference>
<reference evidence="6" key="1">
    <citation type="submission" date="2022-11" db="UniProtKB">
        <authorList>
            <consortium name="WormBaseParasite"/>
        </authorList>
    </citation>
    <scope>IDENTIFICATION</scope>
</reference>
<keyword evidence="3" id="KW-0337">GPI-anchor biosynthesis</keyword>
<evidence type="ECO:0000256" key="2">
    <source>
        <dbReference type="ARBA" id="ARBA00009941"/>
    </source>
</evidence>
<name>A0A914DSI2_9BILA</name>
<dbReference type="GO" id="GO:0042765">
    <property type="term" value="C:GPI-anchor transamidase complex"/>
    <property type="evidence" value="ECO:0007669"/>
    <property type="project" value="InterPro"/>
</dbReference>
<dbReference type="GO" id="GO:0016255">
    <property type="term" value="P:attachment of GPI anchor to protein"/>
    <property type="evidence" value="ECO:0007669"/>
    <property type="project" value="InterPro"/>
</dbReference>
<dbReference type="PANTHER" id="PTHR48067:SF1">
    <property type="entry name" value="GPI-ANCHOR TRANSAMIDASE"/>
    <property type="match status" value="1"/>
</dbReference>
<protein>
    <submittedName>
        <fullName evidence="6">GPI-anchor transamidase</fullName>
    </submittedName>
</protein>